<dbReference type="GO" id="GO:0016020">
    <property type="term" value="C:membrane"/>
    <property type="evidence" value="ECO:0007669"/>
    <property type="project" value="UniProtKB-SubCell"/>
</dbReference>
<feature type="signal peptide" evidence="8">
    <location>
        <begin position="1"/>
        <end position="24"/>
    </location>
</feature>
<accession>A0A7X4YX99</accession>
<dbReference type="Proteomes" id="UP000558113">
    <property type="component" value="Unassembled WGS sequence"/>
</dbReference>
<dbReference type="InterPro" id="IPR008844">
    <property type="entry name" value="Spore_GerAC-like"/>
</dbReference>
<dbReference type="InterPro" id="IPR046953">
    <property type="entry name" value="Spore_GerAC-like_C"/>
</dbReference>
<dbReference type="EMBL" id="JAAAMU010000026">
    <property type="protein sequence ID" value="NBC73094.1"/>
    <property type="molecule type" value="Genomic_DNA"/>
</dbReference>
<keyword evidence="4 8" id="KW-0732">Signal</keyword>
<proteinExistence type="inferred from homology"/>
<keyword evidence="6" id="KW-0564">Palmitate</keyword>
<dbReference type="GO" id="GO:0009847">
    <property type="term" value="P:spore germination"/>
    <property type="evidence" value="ECO:0007669"/>
    <property type="project" value="InterPro"/>
</dbReference>
<sequence length="399" mass="43905">MITMLRRGLILLAVLTALPLQGCADHKEINELALVDMVGVDEREDGTKLAYYQIVNPNGVASSKTGGSRSPIYTFAFKGKSWAEFSSNASSTIPRKLFISHFQAYIVSERLAKKGLGELLNFLESDPTRRMATSVFIAKGSVRDIMDTYVPLARSPGNELRSIHELQAKLTGRADRDSQVKTLVENYEDGSLAFVSNISLSGGEPFDTTKRYETIEGNRGNFTLSGASIIRQGRWIGELKPEQLSTLLLVLGKERALIEDIVLSKGASAQLEMLVRPRIERRLSLKDGKPALRVIVKPKLKLMSINAAGKIDSVMLRRLERLFNQRLEGRIGALLAEAKAKQWDLLGIGRQIGRRSGSRWAAAKRDPNAWREAEVSVSVRSSIVKTGVLLTPYAGGSAP</sequence>
<evidence type="ECO:0000256" key="2">
    <source>
        <dbReference type="ARBA" id="ARBA00007886"/>
    </source>
</evidence>
<reference evidence="11 12" key="1">
    <citation type="submission" date="2020-01" db="EMBL/GenBank/DDBJ databases">
        <title>Paenibacillus soybeanensis sp. nov. isolated from the nodules of soybean (Glycine max(L.) Merr).</title>
        <authorList>
            <person name="Wang H."/>
        </authorList>
    </citation>
    <scope>NUCLEOTIDE SEQUENCE [LARGE SCALE GENOMIC DNA]</scope>
    <source>
        <strain evidence="11 12">DSM 23054</strain>
    </source>
</reference>
<feature type="domain" description="Spore germination GerAC-like C-terminal" evidence="9">
    <location>
        <begin position="225"/>
        <end position="387"/>
    </location>
</feature>
<evidence type="ECO:0000256" key="3">
    <source>
        <dbReference type="ARBA" id="ARBA00022544"/>
    </source>
</evidence>
<evidence type="ECO:0000256" key="5">
    <source>
        <dbReference type="ARBA" id="ARBA00023136"/>
    </source>
</evidence>
<dbReference type="NCBIfam" id="TIGR02887">
    <property type="entry name" value="spore_ger_x_C"/>
    <property type="match status" value="1"/>
</dbReference>
<evidence type="ECO:0000256" key="7">
    <source>
        <dbReference type="ARBA" id="ARBA00023288"/>
    </source>
</evidence>
<dbReference type="PANTHER" id="PTHR35789">
    <property type="entry name" value="SPORE GERMINATION PROTEIN B3"/>
    <property type="match status" value="1"/>
</dbReference>
<dbReference type="OrthoDB" id="9816067at2"/>
<evidence type="ECO:0000256" key="1">
    <source>
        <dbReference type="ARBA" id="ARBA00004635"/>
    </source>
</evidence>
<keyword evidence="12" id="KW-1185">Reference proteome</keyword>
<dbReference type="Gene3D" id="3.30.300.210">
    <property type="entry name" value="Nutrient germinant receptor protein C, domain 3"/>
    <property type="match status" value="1"/>
</dbReference>
<comment type="subcellular location">
    <subcellularLocation>
        <location evidence="1">Membrane</location>
        <topology evidence="1">Lipid-anchor</topology>
    </subcellularLocation>
</comment>
<dbReference type="PANTHER" id="PTHR35789:SF1">
    <property type="entry name" value="SPORE GERMINATION PROTEIN B3"/>
    <property type="match status" value="1"/>
</dbReference>
<evidence type="ECO:0000256" key="6">
    <source>
        <dbReference type="ARBA" id="ARBA00023139"/>
    </source>
</evidence>
<organism evidence="11 12">
    <name type="scientific">Paenibacillus sacheonensis</name>
    <dbReference type="NCBI Taxonomy" id="742054"/>
    <lineage>
        <taxon>Bacteria</taxon>
        <taxon>Bacillati</taxon>
        <taxon>Bacillota</taxon>
        <taxon>Bacilli</taxon>
        <taxon>Bacillales</taxon>
        <taxon>Paenibacillaceae</taxon>
        <taxon>Paenibacillus</taxon>
    </lineage>
</organism>
<keyword evidence="7" id="KW-0449">Lipoprotein</keyword>
<evidence type="ECO:0000256" key="4">
    <source>
        <dbReference type="ARBA" id="ARBA00022729"/>
    </source>
</evidence>
<evidence type="ECO:0000259" key="10">
    <source>
        <dbReference type="Pfam" id="PF25198"/>
    </source>
</evidence>
<keyword evidence="5" id="KW-0472">Membrane</keyword>
<feature type="domain" description="Spore germination protein N-terminal" evidence="10">
    <location>
        <begin position="25"/>
        <end position="189"/>
    </location>
</feature>
<dbReference type="InterPro" id="IPR038501">
    <property type="entry name" value="Spore_GerAC_C_sf"/>
</dbReference>
<evidence type="ECO:0000256" key="8">
    <source>
        <dbReference type="SAM" id="SignalP"/>
    </source>
</evidence>
<gene>
    <name evidence="11" type="ORF">GT003_29385</name>
</gene>
<dbReference type="InterPro" id="IPR057336">
    <property type="entry name" value="GerAC_N"/>
</dbReference>
<evidence type="ECO:0000259" key="9">
    <source>
        <dbReference type="Pfam" id="PF05504"/>
    </source>
</evidence>
<dbReference type="Pfam" id="PF05504">
    <property type="entry name" value="Spore_GerAC"/>
    <property type="match status" value="1"/>
</dbReference>
<evidence type="ECO:0000313" key="11">
    <source>
        <dbReference type="EMBL" id="NBC73094.1"/>
    </source>
</evidence>
<evidence type="ECO:0000313" key="12">
    <source>
        <dbReference type="Proteomes" id="UP000558113"/>
    </source>
</evidence>
<dbReference type="AlphaFoldDB" id="A0A7X4YX99"/>
<keyword evidence="3" id="KW-0309">Germination</keyword>
<protein>
    <submittedName>
        <fullName evidence="11">Ger(X)C family spore germination protein</fullName>
    </submittedName>
</protein>
<name>A0A7X4YX99_9BACL</name>
<feature type="chain" id="PRO_5030577084" evidence="8">
    <location>
        <begin position="25"/>
        <end position="399"/>
    </location>
</feature>
<comment type="caution">
    <text evidence="11">The sequence shown here is derived from an EMBL/GenBank/DDBJ whole genome shotgun (WGS) entry which is preliminary data.</text>
</comment>
<comment type="similarity">
    <text evidence="2">Belongs to the GerABKC lipoprotein family.</text>
</comment>
<dbReference type="Pfam" id="PF25198">
    <property type="entry name" value="Spore_GerAC_N"/>
    <property type="match status" value="1"/>
</dbReference>
<dbReference type="RefSeq" id="WP_161704726.1">
    <property type="nucleotide sequence ID" value="NZ_JAAAMU010000026.1"/>
</dbReference>